<sequence>FHEAFLRVLSGFSLISLLFLEFFSPFSSPFPFTLFTRLTKNTIASPRELYYITFTDRPNILLFCTCGQHIGRTPFSLAPASEREDSRANLHHPRVASVLGVARCYHVPLIICRGLSVWPSLIGLSRCAVAFVATEGLGCTQVELILAVIWCFSSAYLSYLFINNLMARWLIYYTPPGMIPPACTRRNERVNE</sequence>
<dbReference type="InterPro" id="IPR021100">
    <property type="entry name" value="N-glycosylation_EOS1"/>
</dbReference>
<evidence type="ECO:0000313" key="3">
    <source>
        <dbReference type="Proteomes" id="UP001412239"/>
    </source>
</evidence>
<evidence type="ECO:0000313" key="2">
    <source>
        <dbReference type="EMBL" id="CUS14491.1"/>
    </source>
</evidence>
<dbReference type="GO" id="GO:0005789">
    <property type="term" value="C:endoplasmic reticulum membrane"/>
    <property type="evidence" value="ECO:0007669"/>
    <property type="project" value="InterPro"/>
</dbReference>
<dbReference type="Proteomes" id="UP001412239">
    <property type="component" value="Unassembled WGS sequence"/>
</dbReference>
<dbReference type="PANTHER" id="PTHR28147">
    <property type="entry name" value="N-GLYCOSYLATION PROTEIN EOS1"/>
    <property type="match status" value="1"/>
</dbReference>
<reference evidence="2" key="1">
    <citation type="submission" date="2015-10" db="EMBL/GenBank/DDBJ databases">
        <authorList>
            <person name="Regsiter A."/>
            <person name="william w."/>
        </authorList>
    </citation>
    <scope>NUCLEOTIDE SEQUENCE</scope>
    <source>
        <strain evidence="2">Montdore</strain>
    </source>
</reference>
<feature type="non-terminal residue" evidence="2">
    <location>
        <position position="192"/>
    </location>
</feature>
<protein>
    <submittedName>
        <fullName evidence="2">Uncharacterized protein</fullName>
    </submittedName>
</protein>
<keyword evidence="1" id="KW-0812">Transmembrane</keyword>
<dbReference type="Pfam" id="PF12326">
    <property type="entry name" value="EOS1"/>
    <property type="match status" value="1"/>
</dbReference>
<accession>A0A292Q5Z5</accession>
<dbReference type="GO" id="GO:0034599">
    <property type="term" value="P:cellular response to oxidative stress"/>
    <property type="evidence" value="ECO:0007669"/>
    <property type="project" value="InterPro"/>
</dbReference>
<dbReference type="EMBL" id="LN890958">
    <property type="protein sequence ID" value="CUS14491.1"/>
    <property type="molecule type" value="Genomic_DNA"/>
</dbReference>
<feature type="transmembrane region" description="Helical" evidence="1">
    <location>
        <begin position="144"/>
        <end position="162"/>
    </location>
</feature>
<keyword evidence="3" id="KW-1185">Reference proteome</keyword>
<name>A0A292Q5Z5_9PEZI</name>
<keyword evidence="1" id="KW-1133">Transmembrane helix</keyword>
<keyword evidence="1" id="KW-0472">Membrane</keyword>
<proteinExistence type="predicted"/>
<dbReference type="PANTHER" id="PTHR28147:SF1">
    <property type="entry name" value="N-GLYCOSYLATION PROTEIN EOS1"/>
    <property type="match status" value="1"/>
</dbReference>
<organism evidence="2 3">
    <name type="scientific">Tuber aestivum</name>
    <name type="common">summer truffle</name>
    <dbReference type="NCBI Taxonomy" id="59557"/>
    <lineage>
        <taxon>Eukaryota</taxon>
        <taxon>Fungi</taxon>
        <taxon>Dikarya</taxon>
        <taxon>Ascomycota</taxon>
        <taxon>Pezizomycotina</taxon>
        <taxon>Pezizomycetes</taxon>
        <taxon>Pezizales</taxon>
        <taxon>Tuberaceae</taxon>
        <taxon>Tuber</taxon>
    </lineage>
</organism>
<dbReference type="AlphaFoldDB" id="A0A292Q5Z5"/>
<dbReference type="GO" id="GO:0006487">
    <property type="term" value="P:protein N-linked glycosylation"/>
    <property type="evidence" value="ECO:0007669"/>
    <property type="project" value="TreeGrafter"/>
</dbReference>
<gene>
    <name evidence="2" type="ORF">GSTUAT00001368001</name>
</gene>
<evidence type="ECO:0000256" key="1">
    <source>
        <dbReference type="SAM" id="Phobius"/>
    </source>
</evidence>